<gene>
    <name evidence="1" type="ORF">AC812_04855</name>
</gene>
<sequence>MTADGETWDGEELVRMSRYDTLRRYDALAMHYRAKVIREQVLPPEVCKGMIARLLTMPGGVRGGRLVWDALLPLVPPGGYDFDRFDVQNAVMENLRTAEQRYEFDSSAWWWRLRVLYDIPDPAVWVVEQAERKEKGWSRRLLKIAFGDASLNLMKVYQLVKKCKRELEKRKRRLG</sequence>
<dbReference type="OrthoDB" id="9944210at2"/>
<dbReference type="Proteomes" id="UP000050514">
    <property type="component" value="Unassembled WGS sequence"/>
</dbReference>
<comment type="caution">
    <text evidence="1">The sequence shown here is derived from an EMBL/GenBank/DDBJ whole genome shotgun (WGS) entry which is preliminary data.</text>
</comment>
<accession>A0A0P6X268</accession>
<evidence type="ECO:0000313" key="2">
    <source>
        <dbReference type="Proteomes" id="UP000050514"/>
    </source>
</evidence>
<dbReference type="RefSeq" id="WP_061919773.1">
    <property type="nucleotide sequence ID" value="NZ_DF967971.1"/>
</dbReference>
<evidence type="ECO:0000313" key="1">
    <source>
        <dbReference type="EMBL" id="KPL76653.1"/>
    </source>
</evidence>
<organism evidence="1 2">
    <name type="scientific">Bellilinea caldifistulae</name>
    <dbReference type="NCBI Taxonomy" id="360411"/>
    <lineage>
        <taxon>Bacteria</taxon>
        <taxon>Bacillati</taxon>
        <taxon>Chloroflexota</taxon>
        <taxon>Anaerolineae</taxon>
        <taxon>Anaerolineales</taxon>
        <taxon>Anaerolineaceae</taxon>
        <taxon>Bellilinea</taxon>
    </lineage>
</organism>
<dbReference type="STRING" id="360411.AC812_04855"/>
<protein>
    <submittedName>
        <fullName evidence="1">Uncharacterized protein</fullName>
    </submittedName>
</protein>
<reference evidence="1 2" key="1">
    <citation type="submission" date="2015-07" db="EMBL/GenBank/DDBJ databases">
        <title>Draft genome of Bellilinea caldifistulae DSM 17877.</title>
        <authorList>
            <person name="Hemp J."/>
            <person name="Ward L.M."/>
            <person name="Pace L.A."/>
            <person name="Fischer W.W."/>
        </authorList>
    </citation>
    <scope>NUCLEOTIDE SEQUENCE [LARGE SCALE GENOMIC DNA]</scope>
    <source>
        <strain evidence="1 2">GOMI-1</strain>
    </source>
</reference>
<dbReference type="EMBL" id="LGHJ01000011">
    <property type="protein sequence ID" value="KPL76653.1"/>
    <property type="molecule type" value="Genomic_DNA"/>
</dbReference>
<name>A0A0P6X268_9CHLR</name>
<proteinExistence type="predicted"/>
<dbReference type="AlphaFoldDB" id="A0A0P6X268"/>
<keyword evidence="2" id="KW-1185">Reference proteome</keyword>